<dbReference type="Pfam" id="PF13860">
    <property type="entry name" value="FlgD_ig"/>
    <property type="match status" value="1"/>
</dbReference>
<dbReference type="EMBL" id="JBHPEI010000026">
    <property type="protein sequence ID" value="MFC1799738.1"/>
    <property type="molecule type" value="Genomic_DNA"/>
</dbReference>
<feature type="domain" description="NodB homology" evidence="4">
    <location>
        <begin position="126"/>
        <end position="329"/>
    </location>
</feature>
<dbReference type="Pfam" id="PF01522">
    <property type="entry name" value="Polysacc_deac_1"/>
    <property type="match status" value="1"/>
</dbReference>
<reference evidence="5 6" key="1">
    <citation type="submission" date="2024-09" db="EMBL/GenBank/DDBJ databases">
        <authorList>
            <person name="D'Angelo T."/>
        </authorList>
    </citation>
    <scope>NUCLEOTIDE SEQUENCE [LARGE SCALE GENOMIC DNA]</scope>
    <source>
        <strain evidence="5">SAG AM-311-F02</strain>
    </source>
</reference>
<evidence type="ECO:0000313" key="6">
    <source>
        <dbReference type="Proteomes" id="UP001594288"/>
    </source>
</evidence>
<comment type="caution">
    <text evidence="5">The sequence shown here is derived from an EMBL/GenBank/DDBJ whole genome shotgun (WGS) entry which is preliminary data.</text>
</comment>
<proteinExistence type="predicted"/>
<dbReference type="InterPro" id="IPR002509">
    <property type="entry name" value="NODB_dom"/>
</dbReference>
<feature type="signal peptide" evidence="3">
    <location>
        <begin position="1"/>
        <end position="24"/>
    </location>
</feature>
<feature type="chain" id="PRO_5046555644" evidence="3">
    <location>
        <begin position="25"/>
        <end position="448"/>
    </location>
</feature>
<dbReference type="SUPFAM" id="SSF88713">
    <property type="entry name" value="Glycoside hydrolase/deacetylase"/>
    <property type="match status" value="1"/>
</dbReference>
<accession>A0ABV6YNY9</accession>
<keyword evidence="6" id="KW-1185">Reference proteome</keyword>
<name>A0ABV6YNY9_UNCEI</name>
<evidence type="ECO:0000256" key="3">
    <source>
        <dbReference type="SAM" id="SignalP"/>
    </source>
</evidence>
<dbReference type="InterPro" id="IPR025965">
    <property type="entry name" value="FlgD/Vpr_Ig-like"/>
</dbReference>
<dbReference type="InterPro" id="IPR011330">
    <property type="entry name" value="Glyco_hydro/deAcase_b/a-brl"/>
</dbReference>
<comment type="subcellular location">
    <subcellularLocation>
        <location evidence="1">Secreted</location>
    </subcellularLocation>
</comment>
<gene>
    <name evidence="5" type="ORF">ACFL2Z_02365</name>
</gene>
<dbReference type="Gene3D" id="3.20.20.370">
    <property type="entry name" value="Glycoside hydrolase/deacetylase"/>
    <property type="match status" value="1"/>
</dbReference>
<evidence type="ECO:0000259" key="4">
    <source>
        <dbReference type="PROSITE" id="PS51677"/>
    </source>
</evidence>
<dbReference type="Gene3D" id="2.60.40.4070">
    <property type="match status" value="1"/>
</dbReference>
<dbReference type="PANTHER" id="PTHR34216">
    <property type="match status" value="1"/>
</dbReference>
<evidence type="ECO:0000256" key="2">
    <source>
        <dbReference type="ARBA" id="ARBA00022729"/>
    </source>
</evidence>
<dbReference type="PANTHER" id="PTHR34216:SF3">
    <property type="entry name" value="POLY-BETA-1,6-N-ACETYL-D-GLUCOSAMINE N-DEACETYLASE"/>
    <property type="match status" value="1"/>
</dbReference>
<dbReference type="Proteomes" id="UP001594288">
    <property type="component" value="Unassembled WGS sequence"/>
</dbReference>
<dbReference type="PROSITE" id="PS51677">
    <property type="entry name" value="NODB"/>
    <property type="match status" value="1"/>
</dbReference>
<dbReference type="InterPro" id="IPR051398">
    <property type="entry name" value="Polysacch_Deacetylase"/>
</dbReference>
<evidence type="ECO:0000256" key="1">
    <source>
        <dbReference type="ARBA" id="ARBA00004613"/>
    </source>
</evidence>
<dbReference type="CDD" id="cd10970">
    <property type="entry name" value="CE4_DAC_u1_6s"/>
    <property type="match status" value="1"/>
</dbReference>
<protein>
    <submittedName>
        <fullName evidence="5">Polysaccharide deacetylase family protein</fullName>
    </submittedName>
</protein>
<sequence>MRFRSLTSLALLLLLAAGIGTGWATDIPSSPIEPSGSYSRYQVYVEASRSEGVVPFEATFKIKTTGPNEFIKSVYWDLDSDGLPEVLGDSVSLTFNSPRDYKLKVTVNTNGFGTFDRTLTISGYSALMSITFDDGPLSIYTQALPLLESKGVKATAYIVPTWLSLADYMNWDQVTELHEAGWVIGSHTMTHQKLPTLADSSLDYEIRQAQLELQSRGFPARHFSAPHCRYDDEVIEAIKQYHDSNRICDGVNPALEDTDPYRLLSFLSYSWRSLFTYQVYIDSAISMGGWCIMANHEVAEDCTSDVWCLTTQMLSDVVDYAREKRVKLVTIDEMLGNQGATQVAGIVPVTDAGQAVKVRPALSPVTGPGGSARIEYTVYESVNLDVSLYDVSGRRVRRLFSGKRIPGDYFHQWNGRDEEGAQVGSGSYFYLLRMGDRNVGKGRIIVVR</sequence>
<organism evidence="5 6">
    <name type="scientific">Eiseniibacteriota bacterium</name>
    <dbReference type="NCBI Taxonomy" id="2212470"/>
    <lineage>
        <taxon>Bacteria</taxon>
        <taxon>Candidatus Eiseniibacteriota</taxon>
    </lineage>
</organism>
<keyword evidence="2 3" id="KW-0732">Signal</keyword>
<evidence type="ECO:0000313" key="5">
    <source>
        <dbReference type="EMBL" id="MFC1799738.1"/>
    </source>
</evidence>